<dbReference type="EMBL" id="CAJNOL010012816">
    <property type="protein sequence ID" value="CAF1661304.1"/>
    <property type="molecule type" value="Genomic_DNA"/>
</dbReference>
<dbReference type="PANTHER" id="PTHR16525:SF0">
    <property type="entry name" value="PROTEIN C12ORF4"/>
    <property type="match status" value="1"/>
</dbReference>
<dbReference type="AlphaFoldDB" id="A0A816FGQ5"/>
<accession>A0A816FGQ5</accession>
<dbReference type="PANTHER" id="PTHR16525">
    <property type="entry name" value="PROTEIN C12ORF4"/>
    <property type="match status" value="1"/>
</dbReference>
<comment type="caution">
    <text evidence="3">The sequence shown here is derived from an EMBL/GenBank/DDBJ whole genome shotgun (WGS) entry which is preliminary data.</text>
</comment>
<evidence type="ECO:0000313" key="3">
    <source>
        <dbReference type="EMBL" id="CAF1661304.1"/>
    </source>
</evidence>
<name>A0A816FGQ5_9BILA</name>
<evidence type="ECO:0000256" key="1">
    <source>
        <dbReference type="SAM" id="MobiDB-lite"/>
    </source>
</evidence>
<evidence type="ECO:0000313" key="2">
    <source>
        <dbReference type="EMBL" id="CAF1519319.1"/>
    </source>
</evidence>
<dbReference type="Proteomes" id="UP000663854">
    <property type="component" value="Unassembled WGS sequence"/>
</dbReference>
<feature type="non-terminal residue" evidence="3">
    <location>
        <position position="1"/>
    </location>
</feature>
<keyword evidence="4" id="KW-1185">Reference proteome</keyword>
<feature type="region of interest" description="Disordered" evidence="1">
    <location>
        <begin position="195"/>
        <end position="224"/>
    </location>
</feature>
<dbReference type="InterPro" id="IPR019311">
    <property type="entry name" value="Fy-3"/>
</dbReference>
<proteinExistence type="predicted"/>
<dbReference type="Pfam" id="PF10154">
    <property type="entry name" value="Fy-3"/>
    <property type="match status" value="1"/>
</dbReference>
<reference evidence="3" key="1">
    <citation type="submission" date="2021-02" db="EMBL/GenBank/DDBJ databases">
        <authorList>
            <person name="Nowell W R."/>
        </authorList>
    </citation>
    <scope>NUCLEOTIDE SEQUENCE</scope>
</reference>
<sequence length="224" mass="25501">SVEGKWNSTITSVKDRQKQQFKDRVMQLHEESLVSNSLQSSNGSNKIYTRLNAILSSPLSVVIAVPDTTLHERRLETSYTVQLGAQLKSMYNLRLIRCDMLDYCRLKTEKKDNKILFEPQRLQTLMSLYSSSLCGLVLLVPKRIRLTTSDIKEEFASVCERSTDFHFPSFEQQLSSIEECLQKANQVRLTASPSLDSNSITSKQSDTSIEVSDNESYLHSSIEH</sequence>
<gene>
    <name evidence="3" type="ORF">JXQ802_LOCUS56108</name>
    <name evidence="2" type="ORF">PYM288_LOCUS39554</name>
</gene>
<organism evidence="3 4">
    <name type="scientific">Rotaria sordida</name>
    <dbReference type="NCBI Taxonomy" id="392033"/>
    <lineage>
        <taxon>Eukaryota</taxon>
        <taxon>Metazoa</taxon>
        <taxon>Spiralia</taxon>
        <taxon>Gnathifera</taxon>
        <taxon>Rotifera</taxon>
        <taxon>Eurotatoria</taxon>
        <taxon>Bdelloidea</taxon>
        <taxon>Philodinida</taxon>
        <taxon>Philodinidae</taxon>
        <taxon>Rotaria</taxon>
    </lineage>
</organism>
<protein>
    <submittedName>
        <fullName evidence="3">Uncharacterized protein</fullName>
    </submittedName>
</protein>
<dbReference type="EMBL" id="CAJNOH010010979">
    <property type="protein sequence ID" value="CAF1519319.1"/>
    <property type="molecule type" value="Genomic_DNA"/>
</dbReference>
<dbReference type="GO" id="GO:0005737">
    <property type="term" value="C:cytoplasm"/>
    <property type="evidence" value="ECO:0007669"/>
    <property type="project" value="TreeGrafter"/>
</dbReference>
<dbReference type="Proteomes" id="UP000663870">
    <property type="component" value="Unassembled WGS sequence"/>
</dbReference>
<evidence type="ECO:0000313" key="4">
    <source>
        <dbReference type="Proteomes" id="UP000663870"/>
    </source>
</evidence>